<organism evidence="7 8">
    <name type="scientific">Cudoniella acicularis</name>
    <dbReference type="NCBI Taxonomy" id="354080"/>
    <lineage>
        <taxon>Eukaryota</taxon>
        <taxon>Fungi</taxon>
        <taxon>Dikarya</taxon>
        <taxon>Ascomycota</taxon>
        <taxon>Pezizomycotina</taxon>
        <taxon>Leotiomycetes</taxon>
        <taxon>Helotiales</taxon>
        <taxon>Tricladiaceae</taxon>
        <taxon>Cudoniella</taxon>
    </lineage>
</organism>
<dbReference type="GO" id="GO:0005886">
    <property type="term" value="C:plasma membrane"/>
    <property type="evidence" value="ECO:0007669"/>
    <property type="project" value="TreeGrafter"/>
</dbReference>
<dbReference type="PANTHER" id="PTHR31018">
    <property type="entry name" value="SPORULATION-SPECIFIC PROTEIN-RELATED"/>
    <property type="match status" value="1"/>
</dbReference>
<dbReference type="GO" id="GO:0031505">
    <property type="term" value="P:fungal-type cell wall organization"/>
    <property type="evidence" value="ECO:0007669"/>
    <property type="project" value="TreeGrafter"/>
</dbReference>
<sequence>MFAQKLLPALAVFGLAAAQTASVCSQATATVNSAADATALADCATISGDILIGTSASGVISIDGPQQVTGNFICLNAGQLTTLSSKTISTIGGSFQLANLTLLSTLSFGSLASVNTIDWSALPALPGITFPSTFSQATSVTITNTFLSSLEGLNNLQTVATLNINNNNRLKAFTTAISNVTSALSFAANGDSLSLSFPDLVWAANVTFRNASSVDIPSLAYVNGSLGFYGNSLSNVTAPNLTTVGYTTGNDRAGGLAFVDNDSLANITMPLLKAVGGAFQISTNSPLPGISFPNLAQVSGAISFSGNFSSASLPALANVQGGFNLTSTTSLDCTAFKADDKSGVIQGAFTCVSIVNGQSVGTSTTGTSTGSSASSTSTKGAAASYGISEAAAGLSVLGGLLQMLL</sequence>
<evidence type="ECO:0000256" key="1">
    <source>
        <dbReference type="ARBA" id="ARBA00004191"/>
    </source>
</evidence>
<comment type="subcellular location">
    <subcellularLocation>
        <location evidence="1">Secreted</location>
        <location evidence="1">Cell wall</location>
    </subcellularLocation>
</comment>
<reference evidence="7 8" key="1">
    <citation type="submission" date="2020-03" db="EMBL/GenBank/DDBJ databases">
        <title>Draft Genome Sequence of Cudoniella acicularis.</title>
        <authorList>
            <person name="Buettner E."/>
            <person name="Kellner H."/>
        </authorList>
    </citation>
    <scope>NUCLEOTIDE SEQUENCE [LARGE SCALE GENOMIC DNA]</scope>
    <source>
        <strain evidence="7 8">DSM 108380</strain>
    </source>
</reference>
<evidence type="ECO:0000256" key="4">
    <source>
        <dbReference type="ARBA" id="ARBA00022729"/>
    </source>
</evidence>
<dbReference type="EMBL" id="JAAMPI010001428">
    <property type="protein sequence ID" value="KAF4625246.1"/>
    <property type="molecule type" value="Genomic_DNA"/>
</dbReference>
<dbReference type="GO" id="GO:0009986">
    <property type="term" value="C:cell surface"/>
    <property type="evidence" value="ECO:0007669"/>
    <property type="project" value="TreeGrafter"/>
</dbReference>
<keyword evidence="2" id="KW-0134">Cell wall</keyword>
<proteinExistence type="predicted"/>
<evidence type="ECO:0000313" key="8">
    <source>
        <dbReference type="Proteomes" id="UP000566819"/>
    </source>
</evidence>
<keyword evidence="8" id="KW-1185">Reference proteome</keyword>
<dbReference type="AlphaFoldDB" id="A0A8H4R9H4"/>
<evidence type="ECO:0000256" key="2">
    <source>
        <dbReference type="ARBA" id="ARBA00022512"/>
    </source>
</evidence>
<dbReference type="GO" id="GO:0009277">
    <property type="term" value="C:fungal-type cell wall"/>
    <property type="evidence" value="ECO:0007669"/>
    <property type="project" value="TreeGrafter"/>
</dbReference>
<keyword evidence="5" id="KW-0325">Glycoprotein</keyword>
<protein>
    <submittedName>
        <fullName evidence="7">Uncharacterized protein</fullName>
    </submittedName>
</protein>
<dbReference type="OrthoDB" id="536881at2759"/>
<comment type="caution">
    <text evidence="7">The sequence shown here is derived from an EMBL/GenBank/DDBJ whole genome shotgun (WGS) entry which is preliminary data.</text>
</comment>
<name>A0A8H4R9H4_9HELO</name>
<dbReference type="SUPFAM" id="SSF52058">
    <property type="entry name" value="L domain-like"/>
    <property type="match status" value="2"/>
</dbReference>
<keyword evidence="4 6" id="KW-0732">Signal</keyword>
<evidence type="ECO:0000313" key="7">
    <source>
        <dbReference type="EMBL" id="KAF4625246.1"/>
    </source>
</evidence>
<evidence type="ECO:0000256" key="5">
    <source>
        <dbReference type="ARBA" id="ARBA00023180"/>
    </source>
</evidence>
<dbReference type="InterPro" id="IPR036941">
    <property type="entry name" value="Rcpt_L-dom_sf"/>
</dbReference>
<dbReference type="Proteomes" id="UP000566819">
    <property type="component" value="Unassembled WGS sequence"/>
</dbReference>
<dbReference type="PANTHER" id="PTHR31018:SF3">
    <property type="entry name" value="RECEPTOR PROTEIN-TYROSINE KINASE"/>
    <property type="match status" value="1"/>
</dbReference>
<gene>
    <name evidence="7" type="ORF">G7Y89_g12928</name>
</gene>
<feature type="chain" id="PRO_5034987201" evidence="6">
    <location>
        <begin position="19"/>
        <end position="405"/>
    </location>
</feature>
<evidence type="ECO:0000256" key="6">
    <source>
        <dbReference type="SAM" id="SignalP"/>
    </source>
</evidence>
<evidence type="ECO:0000256" key="3">
    <source>
        <dbReference type="ARBA" id="ARBA00022525"/>
    </source>
</evidence>
<feature type="signal peptide" evidence="6">
    <location>
        <begin position="1"/>
        <end position="18"/>
    </location>
</feature>
<dbReference type="Pfam" id="PF12454">
    <property type="entry name" value="Ecm33"/>
    <property type="match status" value="1"/>
</dbReference>
<dbReference type="InterPro" id="IPR051648">
    <property type="entry name" value="CWI-Assembly_Regulator"/>
</dbReference>
<accession>A0A8H4R9H4</accession>
<keyword evidence="3" id="KW-0964">Secreted</keyword>
<dbReference type="Gene3D" id="3.80.20.20">
    <property type="entry name" value="Receptor L-domain"/>
    <property type="match status" value="1"/>
</dbReference>